<reference evidence="3 4" key="1">
    <citation type="submission" date="2019-02" db="EMBL/GenBank/DDBJ databases">
        <title>Isolation and identification of novel species under the genus Muribaculum.</title>
        <authorList>
            <person name="Miyake S."/>
            <person name="Ding Y."/>
            <person name="Low A."/>
            <person name="Soh M."/>
            <person name="Seedorf H."/>
        </authorList>
    </citation>
    <scope>NUCLEOTIDE SEQUENCE [LARGE SCALE GENOMIC DNA]</scope>
    <source>
        <strain evidence="3 4">TLL-A3</strain>
    </source>
</reference>
<keyword evidence="4" id="KW-1185">Reference proteome</keyword>
<dbReference type="AlphaFoldDB" id="A0A4Z0V7U8"/>
<evidence type="ECO:0000256" key="2">
    <source>
        <dbReference type="SAM" id="SignalP"/>
    </source>
</evidence>
<feature type="region of interest" description="Disordered" evidence="1">
    <location>
        <begin position="136"/>
        <end position="159"/>
    </location>
</feature>
<accession>A0A4Z0V7U8</accession>
<evidence type="ECO:0000256" key="1">
    <source>
        <dbReference type="SAM" id="MobiDB-lite"/>
    </source>
</evidence>
<comment type="caution">
    <text evidence="3">The sequence shown here is derived from an EMBL/GenBank/DDBJ whole genome shotgun (WGS) entry which is preliminary data.</text>
</comment>
<protein>
    <recommendedName>
        <fullName evidence="5">DUF4625 domain-containing protein</fullName>
    </recommendedName>
</protein>
<feature type="chain" id="PRO_5021406714" description="DUF4625 domain-containing protein" evidence="2">
    <location>
        <begin position="21"/>
        <end position="159"/>
    </location>
</feature>
<evidence type="ECO:0000313" key="4">
    <source>
        <dbReference type="Proteomes" id="UP000297635"/>
    </source>
</evidence>
<dbReference type="Proteomes" id="UP000297635">
    <property type="component" value="Unassembled WGS sequence"/>
</dbReference>
<dbReference type="EMBL" id="SJSA01000001">
    <property type="protein sequence ID" value="TGG39468.1"/>
    <property type="molecule type" value="Genomic_DNA"/>
</dbReference>
<evidence type="ECO:0008006" key="5">
    <source>
        <dbReference type="Google" id="ProtNLM"/>
    </source>
</evidence>
<proteinExistence type="predicted"/>
<gene>
    <name evidence="3" type="ORF">EZ315_01640</name>
</gene>
<name>A0A4Z0V7U8_9BACT</name>
<keyword evidence="2" id="KW-0732">Signal</keyword>
<organism evidence="3 4">
    <name type="scientific">Duncaniella freteri</name>
    <dbReference type="NCBI Taxonomy" id="2530391"/>
    <lineage>
        <taxon>Bacteria</taxon>
        <taxon>Pseudomonadati</taxon>
        <taxon>Bacteroidota</taxon>
        <taxon>Bacteroidia</taxon>
        <taxon>Bacteroidales</taxon>
        <taxon>Muribaculaceae</taxon>
        <taxon>Duncaniella</taxon>
    </lineage>
</organism>
<dbReference type="PROSITE" id="PS51257">
    <property type="entry name" value="PROKAR_LIPOPROTEIN"/>
    <property type="match status" value="1"/>
</dbReference>
<dbReference type="RefSeq" id="WP_135470041.1">
    <property type="nucleotide sequence ID" value="NZ_CASCNC010000056.1"/>
</dbReference>
<feature type="signal peptide" evidence="2">
    <location>
        <begin position="1"/>
        <end position="20"/>
    </location>
</feature>
<sequence>MKKFLSLFLALPMLAFVASCDDDDSKVPDVSVSIEYSGGTLTDGVLTVVEGDTLKIEGLKVTPAPGTGEAVLGMTTYFLDNIPFLTTSIAPFAVDIDTEGMKEGTHYLRVNTQIFQVNKSIGWGIFQYKLNIVASPDDQPGDTGGGTDTPEQTITDSVD</sequence>
<evidence type="ECO:0000313" key="3">
    <source>
        <dbReference type="EMBL" id="TGG39468.1"/>
    </source>
</evidence>
<dbReference type="GeneID" id="82148475"/>